<dbReference type="eggNOG" id="ENOG502T5BY">
    <property type="taxonomic scope" value="Eukaryota"/>
</dbReference>
<evidence type="ECO:0000313" key="3">
    <source>
        <dbReference type="Proteomes" id="UP000019484"/>
    </source>
</evidence>
<dbReference type="OrthoDB" id="5389296at2759"/>
<dbReference type="AlphaFoldDB" id="W9Z1A2"/>
<feature type="region of interest" description="Disordered" evidence="1">
    <location>
        <begin position="21"/>
        <end position="64"/>
    </location>
</feature>
<reference evidence="2 3" key="1">
    <citation type="submission" date="2013-03" db="EMBL/GenBank/DDBJ databases">
        <title>The Genome Sequence of Capronia coronata CBS 617.96.</title>
        <authorList>
            <consortium name="The Broad Institute Genomics Platform"/>
            <person name="Cuomo C."/>
            <person name="de Hoog S."/>
            <person name="Gorbushina A."/>
            <person name="Walker B."/>
            <person name="Young S.K."/>
            <person name="Zeng Q."/>
            <person name="Gargeya S."/>
            <person name="Fitzgerald M."/>
            <person name="Haas B."/>
            <person name="Abouelleil A."/>
            <person name="Allen A.W."/>
            <person name="Alvarado L."/>
            <person name="Arachchi H.M."/>
            <person name="Berlin A.M."/>
            <person name="Chapman S.B."/>
            <person name="Gainer-Dewar J."/>
            <person name="Goldberg J."/>
            <person name="Griggs A."/>
            <person name="Gujja S."/>
            <person name="Hansen M."/>
            <person name="Howarth C."/>
            <person name="Imamovic A."/>
            <person name="Ireland A."/>
            <person name="Larimer J."/>
            <person name="McCowan C."/>
            <person name="Murphy C."/>
            <person name="Pearson M."/>
            <person name="Poon T.W."/>
            <person name="Priest M."/>
            <person name="Roberts A."/>
            <person name="Saif S."/>
            <person name="Shea T."/>
            <person name="Sisk P."/>
            <person name="Sykes S."/>
            <person name="Wortman J."/>
            <person name="Nusbaum C."/>
            <person name="Birren B."/>
        </authorList>
    </citation>
    <scope>NUCLEOTIDE SEQUENCE [LARGE SCALE GENOMIC DNA]</scope>
    <source>
        <strain evidence="2 3">CBS 617.96</strain>
    </source>
</reference>
<sequence>MDNAPAQKVILAVLTPAPTRRFLPPSSSGATSSIRSSNQRNVFQPSRSTQPVAASPFGATPRFHLGIRGEKDDIQTTFDDDDDDDTSVLPKGRVGAHAQDAIEVEHDELERTSPLLHRNRFITPVVKRRKVSHPEVGPVRTITISSSPEVDDLSQDDAYDDMGIPASESELEDNIDLASKTPETNESNRAIRFRGTTTAMADATPLSRTVFKSASDGFQPTPATSAPVLPDVFSPSRRKGKGDYVSGGSADLVRNWVLHVAAQESQAATNPELTINVRKVVKDKSGRFVIVVDENASQWLLPEQHQKGFTTLRTTWPELHTGSRILLKGKATRWPLQLDNTFGDVCVAAYWELISNG</sequence>
<accession>W9Z1A2</accession>
<evidence type="ECO:0000313" key="2">
    <source>
        <dbReference type="EMBL" id="EXJ95740.1"/>
    </source>
</evidence>
<keyword evidence="3" id="KW-1185">Reference proteome</keyword>
<evidence type="ECO:0000256" key="1">
    <source>
        <dbReference type="SAM" id="MobiDB-lite"/>
    </source>
</evidence>
<proteinExistence type="predicted"/>
<dbReference type="STRING" id="1182541.W9Z1A2"/>
<name>W9Z1A2_9EURO</name>
<dbReference type="HOGENOM" id="CLU_805504_0_0_1"/>
<organism evidence="2 3">
    <name type="scientific">Capronia coronata CBS 617.96</name>
    <dbReference type="NCBI Taxonomy" id="1182541"/>
    <lineage>
        <taxon>Eukaryota</taxon>
        <taxon>Fungi</taxon>
        <taxon>Dikarya</taxon>
        <taxon>Ascomycota</taxon>
        <taxon>Pezizomycotina</taxon>
        <taxon>Eurotiomycetes</taxon>
        <taxon>Chaetothyriomycetidae</taxon>
        <taxon>Chaetothyriales</taxon>
        <taxon>Herpotrichiellaceae</taxon>
        <taxon>Capronia</taxon>
    </lineage>
</organism>
<feature type="compositionally biased region" description="Polar residues" evidence="1">
    <location>
        <begin position="38"/>
        <end position="52"/>
    </location>
</feature>
<feature type="compositionally biased region" description="Low complexity" evidence="1">
    <location>
        <begin position="26"/>
        <end position="37"/>
    </location>
</feature>
<gene>
    <name evidence="2" type="ORF">A1O1_00864</name>
</gene>
<feature type="region of interest" description="Disordered" evidence="1">
    <location>
        <begin position="221"/>
        <end position="240"/>
    </location>
</feature>
<dbReference type="GeneID" id="19155768"/>
<dbReference type="RefSeq" id="XP_007719969.1">
    <property type="nucleotide sequence ID" value="XM_007721779.1"/>
</dbReference>
<dbReference type="Proteomes" id="UP000019484">
    <property type="component" value="Unassembled WGS sequence"/>
</dbReference>
<dbReference type="EMBL" id="AMWN01000001">
    <property type="protein sequence ID" value="EXJ95740.1"/>
    <property type="molecule type" value="Genomic_DNA"/>
</dbReference>
<protein>
    <submittedName>
        <fullName evidence="2">Uncharacterized protein</fullName>
    </submittedName>
</protein>
<comment type="caution">
    <text evidence="2">The sequence shown here is derived from an EMBL/GenBank/DDBJ whole genome shotgun (WGS) entry which is preliminary data.</text>
</comment>